<accession>M1ZME4</accession>
<name>M1ZME4_LEPMJ</name>
<dbReference type="EMBL" id="FP929064">
    <property type="protein sequence ID" value="CCT61078.1"/>
    <property type="molecule type" value="Genomic_DNA"/>
</dbReference>
<keyword evidence="2" id="KW-1185">Reference proteome</keyword>
<organism evidence="1 2">
    <name type="scientific">Leptosphaeria maculans (strain JN3 / isolate v23.1.3 / race Av1-4-5-6-7-8)</name>
    <name type="common">Blackleg fungus</name>
    <name type="synonym">Phoma lingam</name>
    <dbReference type="NCBI Taxonomy" id="985895"/>
    <lineage>
        <taxon>Eukaryota</taxon>
        <taxon>Fungi</taxon>
        <taxon>Dikarya</taxon>
        <taxon>Ascomycota</taxon>
        <taxon>Pezizomycotina</taxon>
        <taxon>Dothideomycetes</taxon>
        <taxon>Pleosporomycetidae</taxon>
        <taxon>Pleosporales</taxon>
        <taxon>Pleosporineae</taxon>
        <taxon>Leptosphaeriaceae</taxon>
        <taxon>Plenodomus</taxon>
        <taxon>Plenodomus lingam/Leptosphaeria maculans species complex</taxon>
    </lineage>
</organism>
<sequence>MLGGDLDRRSNASDILSYCLRQVIESTDGGYIIIRTHGKHMEELGVIGDRTTAINERYE</sequence>
<protein>
    <submittedName>
        <fullName evidence="1">Uncharacterized protein</fullName>
    </submittedName>
</protein>
<dbReference type="Proteomes" id="UP000002668">
    <property type="component" value="Genome"/>
</dbReference>
<reference evidence="1 2" key="1">
    <citation type="journal article" date="2011" name="Nat. Commun.">
        <title>Effector diversification within compartments of the Leptosphaeria maculans genome affected by Repeat-Induced Point mutations.</title>
        <authorList>
            <person name="Rouxel T."/>
            <person name="Grandaubert J."/>
            <person name="Hane J.K."/>
            <person name="Hoede C."/>
            <person name="van de Wouw A.P."/>
            <person name="Couloux A."/>
            <person name="Dominguez V."/>
            <person name="Anthouard V."/>
            <person name="Bally P."/>
            <person name="Bourras S."/>
            <person name="Cozijnsen A.J."/>
            <person name="Ciuffetti L.M."/>
            <person name="Degrave A."/>
            <person name="Dilmaghani A."/>
            <person name="Duret L."/>
            <person name="Fudal I."/>
            <person name="Goodwin S.B."/>
            <person name="Gout L."/>
            <person name="Glaser N."/>
            <person name="Linglin J."/>
            <person name="Kema G.H.J."/>
            <person name="Lapalu N."/>
            <person name="Lawrence C.B."/>
            <person name="May K."/>
            <person name="Meyer M."/>
            <person name="Ollivier B."/>
            <person name="Poulain J."/>
            <person name="Schoch C.L."/>
            <person name="Simon A."/>
            <person name="Spatafora J.W."/>
            <person name="Stachowiak A."/>
            <person name="Turgeon B.G."/>
            <person name="Tyler B.M."/>
            <person name="Vincent D."/>
            <person name="Weissenbach J."/>
            <person name="Amselem J."/>
            <person name="Quesneville H."/>
            <person name="Oliver R.P."/>
            <person name="Wincker P."/>
            <person name="Balesdent M.-H."/>
            <person name="Howlett B.J."/>
        </authorList>
    </citation>
    <scope>NUCLEOTIDE SEQUENCE [LARGE SCALE GENOMIC DNA]</scope>
    <source>
        <strain evidence="2">JN3 / isolate v23.1.3 / race Av1-4-5-6-7-8</strain>
    </source>
</reference>
<dbReference type="InParanoid" id="M1ZME4"/>
<dbReference type="AlphaFoldDB" id="M1ZME4"/>
<evidence type="ECO:0000313" key="1">
    <source>
        <dbReference type="EMBL" id="CCT61078.1"/>
    </source>
</evidence>
<proteinExistence type="predicted"/>
<gene>
    <name evidence="1" type="ORF">Lema_P124820.1</name>
</gene>
<dbReference type="VEuPathDB" id="FungiDB:Lema_P124820.1"/>
<evidence type="ECO:0000313" key="2">
    <source>
        <dbReference type="Proteomes" id="UP000002668"/>
    </source>
</evidence>